<reference evidence="2 3" key="1">
    <citation type="submission" date="2016-12" db="EMBL/GenBank/DDBJ databases">
        <authorList>
            <person name="Song W.-J."/>
            <person name="Kurnit D.M."/>
        </authorList>
    </citation>
    <scope>NUCLEOTIDE SEQUENCE [LARGE SCALE GENOMIC DNA]</scope>
    <source>
        <strain evidence="2 3">HSG9</strain>
    </source>
</reference>
<dbReference type="Pfam" id="PF14224">
    <property type="entry name" value="DUF4331"/>
    <property type="match status" value="1"/>
</dbReference>
<feature type="chain" id="PRO_5013206698" description="DUF4331 domain-containing protein" evidence="1">
    <location>
        <begin position="24"/>
        <end position="238"/>
    </location>
</feature>
<dbReference type="InterPro" id="IPR025566">
    <property type="entry name" value="DUF4331"/>
</dbReference>
<accession>A0A1V6LTM4</accession>
<evidence type="ECO:0000256" key="1">
    <source>
        <dbReference type="SAM" id="SignalP"/>
    </source>
</evidence>
<evidence type="ECO:0008006" key="4">
    <source>
        <dbReference type="Google" id="ProtNLM"/>
    </source>
</evidence>
<keyword evidence="1" id="KW-0732">Signal</keyword>
<proteinExistence type="predicted"/>
<dbReference type="PROSITE" id="PS51257">
    <property type="entry name" value="PROKAR_LIPOPROTEIN"/>
    <property type="match status" value="1"/>
</dbReference>
<evidence type="ECO:0000313" key="2">
    <source>
        <dbReference type="EMBL" id="OQD43522.1"/>
    </source>
</evidence>
<organism evidence="2 3">
    <name type="scientific">Croceivirga radicis</name>
    <dbReference type="NCBI Taxonomy" id="1929488"/>
    <lineage>
        <taxon>Bacteria</taxon>
        <taxon>Pseudomonadati</taxon>
        <taxon>Bacteroidota</taxon>
        <taxon>Flavobacteriia</taxon>
        <taxon>Flavobacteriales</taxon>
        <taxon>Flavobacteriaceae</taxon>
        <taxon>Croceivirga</taxon>
    </lineage>
</organism>
<evidence type="ECO:0000313" key="3">
    <source>
        <dbReference type="Proteomes" id="UP000191680"/>
    </source>
</evidence>
<comment type="caution">
    <text evidence="2">The sequence shown here is derived from an EMBL/GenBank/DDBJ whole genome shotgun (WGS) entry which is preliminary data.</text>
</comment>
<dbReference type="Proteomes" id="UP000191680">
    <property type="component" value="Unassembled WGS sequence"/>
</dbReference>
<feature type="signal peptide" evidence="1">
    <location>
        <begin position="1"/>
        <end position="23"/>
    </location>
</feature>
<dbReference type="EMBL" id="MTBC01000003">
    <property type="protein sequence ID" value="OQD43522.1"/>
    <property type="molecule type" value="Genomic_DNA"/>
</dbReference>
<dbReference type="AlphaFoldDB" id="A0A1V6LTM4"/>
<keyword evidence="3" id="KW-1185">Reference proteome</keyword>
<name>A0A1V6LTM4_9FLAO</name>
<sequence length="238" mass="24994">MKLKRYTYTIALGALLSLGVACDSDDNDSMMMEDDMTGMEDDGMMEEVDFSGTFMQVDYMGRPGINTVLSGTGEIKNMHNTAIPSEMAATFQPGFESQLEAYHDGYAVALGLTPEDVDYEPNILGDILNGPDADGYTDNPVSATVLTSVLAADVLEVAPNLPTTYFNPGAGAPAYEGAVGLTGRTLSDDVIDVSLILLFGGGNGARFAGQDGLPLLVSDGVGFSANISTEFPYLGAPE</sequence>
<protein>
    <recommendedName>
        <fullName evidence="4">DUF4331 domain-containing protein</fullName>
    </recommendedName>
</protein>
<dbReference type="OrthoDB" id="9791748at2"/>
<dbReference type="RefSeq" id="WP_080318595.1">
    <property type="nucleotide sequence ID" value="NZ_MTBC01000003.1"/>
</dbReference>
<gene>
    <name evidence="2" type="ORF">BUL40_06755</name>
</gene>